<dbReference type="STRING" id="246787.BcellWH2_05092"/>
<gene>
    <name evidence="5" type="ORF">BcellWH2_05092</name>
</gene>
<dbReference type="InterPro" id="IPR010998">
    <property type="entry name" value="Integrase_recombinase_N"/>
</dbReference>
<dbReference type="PROSITE" id="PS51898">
    <property type="entry name" value="TYR_RECOMBINASE"/>
    <property type="match status" value="1"/>
</dbReference>
<evidence type="ECO:0000256" key="3">
    <source>
        <dbReference type="ARBA" id="ARBA00023172"/>
    </source>
</evidence>
<dbReference type="RefSeq" id="WP_007216333.1">
    <property type="nucleotide sequence ID" value="NZ_CABMLT010000004.1"/>
</dbReference>
<keyword evidence="3" id="KW-0233">DNA recombination</keyword>
<evidence type="ECO:0000259" key="4">
    <source>
        <dbReference type="PROSITE" id="PS51898"/>
    </source>
</evidence>
<dbReference type="PATRIC" id="fig|246787.4.peg.5255"/>
<reference evidence="5 6" key="1">
    <citation type="journal article" date="2015" name="Science">
        <title>Genetic determinants of in vivo fitness and diet responsiveness in multiple human gut Bacteroides.</title>
        <authorList>
            <person name="Wu M."/>
            <person name="McNulty N.P."/>
            <person name="Rodionov D.A."/>
            <person name="Khoroshkin M.S."/>
            <person name="Griffin N.W."/>
            <person name="Cheng J."/>
            <person name="Latreille P."/>
            <person name="Kerstetter R.A."/>
            <person name="Terrapon N."/>
            <person name="Henrissat B."/>
            <person name="Osterman A.L."/>
            <person name="Gordon J.I."/>
        </authorList>
    </citation>
    <scope>NUCLEOTIDE SEQUENCE [LARGE SCALE GENOMIC DNA]</scope>
    <source>
        <strain evidence="5 6">WH2</strain>
    </source>
</reference>
<name>A0A0P0GM46_9BACE</name>
<dbReference type="SUPFAM" id="SSF56349">
    <property type="entry name" value="DNA breaking-rejoining enzymes"/>
    <property type="match status" value="1"/>
</dbReference>
<sequence>MAGQFFFNELQARFNLREPKANKPTNIYLVCRISGKQVKLATGVKIYPDHWNEKKQEAYISCRISELDNLNNTIVNQKIIEIKNRFLQYKHYLCDNPSEIEDSIEILKRFIYKDTIMEKKKQAVNAIHWLRNTLALDKTIKDSTRSDYVKQIKSFEEFINDTGKSPISFIDINLPLIKDYEQYLFNKKVGKGKTTKTTTVGNKVEKIICILGRAEQQGMIDIHEAKLDKYKKPQSRQGNDNEIYLSEDEIDKIYALQLTGVEEKVRDLFVLQCWIGQRFADTQSINDGIIKDAPNGTGKVIEIVQEKKTHRVSIPLLPVAIEILDKYETGFPLYSNQTALNYLKKIGEKAGITRLHNVTEDRGGEVTTKQVPAYELIGTHTARRSFVSNMLQRGYDASIIMRITGHNDIESFQKYVKITSDDAANVILKKESGKVLSETKKESTEQKVTAQDVNNFVAIIDTVKQTYNEDIKKQKAEQKMEDASSILISLAEDDIDAHSIAKAIERTGLEVSLSDSATSRNFILRKDTKKKKIKFEEIDESE</sequence>
<dbReference type="InterPro" id="IPR013762">
    <property type="entry name" value="Integrase-like_cat_sf"/>
</dbReference>
<dbReference type="PANTHER" id="PTHR30349">
    <property type="entry name" value="PHAGE INTEGRASE-RELATED"/>
    <property type="match status" value="1"/>
</dbReference>
<dbReference type="InterPro" id="IPR002104">
    <property type="entry name" value="Integrase_catalytic"/>
</dbReference>
<keyword evidence="2" id="KW-0238">DNA-binding</keyword>
<dbReference type="CDD" id="cd01185">
    <property type="entry name" value="INTN1_C_like"/>
    <property type="match status" value="1"/>
</dbReference>
<evidence type="ECO:0000256" key="1">
    <source>
        <dbReference type="ARBA" id="ARBA00008857"/>
    </source>
</evidence>
<dbReference type="GO" id="GO:0003677">
    <property type="term" value="F:DNA binding"/>
    <property type="evidence" value="ECO:0007669"/>
    <property type="project" value="UniProtKB-KW"/>
</dbReference>
<dbReference type="EMBL" id="CP012801">
    <property type="protein sequence ID" value="ALJ62300.1"/>
    <property type="molecule type" value="Genomic_DNA"/>
</dbReference>
<comment type="similarity">
    <text evidence="1">Belongs to the 'phage' integrase family.</text>
</comment>
<dbReference type="Pfam" id="PF13102">
    <property type="entry name" value="Phage_int_SAM_5"/>
    <property type="match status" value="1"/>
</dbReference>
<organism evidence="5 6">
    <name type="scientific">Bacteroides cellulosilyticus</name>
    <dbReference type="NCBI Taxonomy" id="246787"/>
    <lineage>
        <taxon>Bacteria</taxon>
        <taxon>Pseudomonadati</taxon>
        <taxon>Bacteroidota</taxon>
        <taxon>Bacteroidia</taxon>
        <taxon>Bacteroidales</taxon>
        <taxon>Bacteroidaceae</taxon>
        <taxon>Bacteroides</taxon>
    </lineage>
</organism>
<evidence type="ECO:0000313" key="5">
    <source>
        <dbReference type="EMBL" id="ALJ62300.1"/>
    </source>
</evidence>
<dbReference type="KEGG" id="bcel:BcellWH2_05092"/>
<dbReference type="GO" id="GO:0015074">
    <property type="term" value="P:DNA integration"/>
    <property type="evidence" value="ECO:0007669"/>
    <property type="project" value="InterPro"/>
</dbReference>
<dbReference type="InterPro" id="IPR050090">
    <property type="entry name" value="Tyrosine_recombinase_XerCD"/>
</dbReference>
<dbReference type="Pfam" id="PF00589">
    <property type="entry name" value="Phage_integrase"/>
    <property type="match status" value="1"/>
</dbReference>
<dbReference type="InterPro" id="IPR011010">
    <property type="entry name" value="DNA_brk_join_enz"/>
</dbReference>
<dbReference type="AlphaFoldDB" id="A0A0P0GM46"/>
<dbReference type="eggNOG" id="COG0582">
    <property type="taxonomic scope" value="Bacteria"/>
</dbReference>
<feature type="domain" description="Tyr recombinase" evidence="4">
    <location>
        <begin position="240"/>
        <end position="428"/>
    </location>
</feature>
<dbReference type="InterPro" id="IPR025269">
    <property type="entry name" value="SAM-like_dom"/>
</dbReference>
<evidence type="ECO:0000313" key="6">
    <source>
        <dbReference type="Proteomes" id="UP000061809"/>
    </source>
</evidence>
<proteinExistence type="inferred from homology"/>
<dbReference type="Gene3D" id="1.10.443.10">
    <property type="entry name" value="Intergrase catalytic core"/>
    <property type="match status" value="1"/>
</dbReference>
<dbReference type="PANTHER" id="PTHR30349:SF64">
    <property type="entry name" value="PROPHAGE INTEGRASE INTD-RELATED"/>
    <property type="match status" value="1"/>
</dbReference>
<dbReference type="Gene3D" id="1.10.150.130">
    <property type="match status" value="1"/>
</dbReference>
<protein>
    <submittedName>
        <fullName evidence="5">Site-specific tyrosine recombinase XerC</fullName>
    </submittedName>
</protein>
<evidence type="ECO:0000256" key="2">
    <source>
        <dbReference type="ARBA" id="ARBA00023125"/>
    </source>
</evidence>
<dbReference type="GO" id="GO:0006310">
    <property type="term" value="P:DNA recombination"/>
    <property type="evidence" value="ECO:0007669"/>
    <property type="project" value="UniProtKB-KW"/>
</dbReference>
<dbReference type="Proteomes" id="UP000061809">
    <property type="component" value="Chromosome"/>
</dbReference>
<accession>A0A0P0GM46</accession>